<protein>
    <submittedName>
        <fullName evidence="2">Uncharacterized protein</fullName>
    </submittedName>
</protein>
<feature type="compositionally biased region" description="Basic and acidic residues" evidence="1">
    <location>
        <begin position="106"/>
        <end position="124"/>
    </location>
</feature>
<reference evidence="2" key="2">
    <citation type="submission" date="2022-01" db="EMBL/GenBank/DDBJ databases">
        <authorList>
            <person name="Yamashiro T."/>
            <person name="Shiraishi A."/>
            <person name="Satake H."/>
            <person name="Nakayama K."/>
        </authorList>
    </citation>
    <scope>NUCLEOTIDE SEQUENCE</scope>
</reference>
<feature type="region of interest" description="Disordered" evidence="1">
    <location>
        <begin position="86"/>
        <end position="124"/>
    </location>
</feature>
<evidence type="ECO:0000313" key="3">
    <source>
        <dbReference type="Proteomes" id="UP001151760"/>
    </source>
</evidence>
<dbReference type="EMBL" id="BQNB010010168">
    <property type="protein sequence ID" value="GJS73641.1"/>
    <property type="molecule type" value="Genomic_DNA"/>
</dbReference>
<dbReference type="Proteomes" id="UP001151760">
    <property type="component" value="Unassembled WGS sequence"/>
</dbReference>
<evidence type="ECO:0000313" key="2">
    <source>
        <dbReference type="EMBL" id="GJS73641.1"/>
    </source>
</evidence>
<sequence>MALPVVLMRMGSIPIVNDTFEAVLWRGYTTLLSRPILPLRTLNSGIRSSLRLGDQKQAASILPTNFLKLLVSGVVSRSTRASHPLSEIKVMDKSKNRKKTSKQAARTRESEEYKAEAKNVKPNP</sequence>
<evidence type="ECO:0000256" key="1">
    <source>
        <dbReference type="SAM" id="MobiDB-lite"/>
    </source>
</evidence>
<keyword evidence="3" id="KW-1185">Reference proteome</keyword>
<gene>
    <name evidence="2" type="ORF">Tco_0706482</name>
</gene>
<proteinExistence type="predicted"/>
<accession>A0ABQ4Y8H8</accession>
<name>A0ABQ4Y8H8_9ASTR</name>
<organism evidence="2 3">
    <name type="scientific">Tanacetum coccineum</name>
    <dbReference type="NCBI Taxonomy" id="301880"/>
    <lineage>
        <taxon>Eukaryota</taxon>
        <taxon>Viridiplantae</taxon>
        <taxon>Streptophyta</taxon>
        <taxon>Embryophyta</taxon>
        <taxon>Tracheophyta</taxon>
        <taxon>Spermatophyta</taxon>
        <taxon>Magnoliopsida</taxon>
        <taxon>eudicotyledons</taxon>
        <taxon>Gunneridae</taxon>
        <taxon>Pentapetalae</taxon>
        <taxon>asterids</taxon>
        <taxon>campanulids</taxon>
        <taxon>Asterales</taxon>
        <taxon>Asteraceae</taxon>
        <taxon>Asteroideae</taxon>
        <taxon>Anthemideae</taxon>
        <taxon>Anthemidinae</taxon>
        <taxon>Tanacetum</taxon>
    </lineage>
</organism>
<reference evidence="2" key="1">
    <citation type="journal article" date="2022" name="Int. J. Mol. Sci.">
        <title>Draft Genome of Tanacetum Coccineum: Genomic Comparison of Closely Related Tanacetum-Family Plants.</title>
        <authorList>
            <person name="Yamashiro T."/>
            <person name="Shiraishi A."/>
            <person name="Nakayama K."/>
            <person name="Satake H."/>
        </authorList>
    </citation>
    <scope>NUCLEOTIDE SEQUENCE</scope>
</reference>
<comment type="caution">
    <text evidence="2">The sequence shown here is derived from an EMBL/GenBank/DDBJ whole genome shotgun (WGS) entry which is preliminary data.</text>
</comment>